<name>A0A6N6M1W2_9FLAO</name>
<proteinExistence type="predicted"/>
<dbReference type="RefSeq" id="WP_151169446.1">
    <property type="nucleotide sequence ID" value="NZ_WACR01000010.1"/>
</dbReference>
<dbReference type="PRINTS" id="PR00111">
    <property type="entry name" value="ABHYDROLASE"/>
</dbReference>
<dbReference type="EMBL" id="WACR01000010">
    <property type="protein sequence ID" value="KAB1062830.1"/>
    <property type="molecule type" value="Genomic_DNA"/>
</dbReference>
<dbReference type="InterPro" id="IPR000073">
    <property type="entry name" value="AB_hydrolase_1"/>
</dbReference>
<evidence type="ECO:0000256" key="1">
    <source>
        <dbReference type="ARBA" id="ARBA00022801"/>
    </source>
</evidence>
<dbReference type="Pfam" id="PF00561">
    <property type="entry name" value="Abhydrolase_1"/>
    <property type="match status" value="1"/>
</dbReference>
<dbReference type="Proteomes" id="UP000435357">
    <property type="component" value="Unassembled WGS sequence"/>
</dbReference>
<dbReference type="AlphaFoldDB" id="A0A6N6M1W2"/>
<gene>
    <name evidence="3" type="ORF">F3059_11630</name>
</gene>
<feature type="domain" description="AB hydrolase-1" evidence="2">
    <location>
        <begin position="14"/>
        <end position="131"/>
    </location>
</feature>
<dbReference type="PANTHER" id="PTHR46118:SF4">
    <property type="entry name" value="PROTEIN ABHD11"/>
    <property type="match status" value="1"/>
</dbReference>
<dbReference type="Gene3D" id="3.40.50.1820">
    <property type="entry name" value="alpha/beta hydrolase"/>
    <property type="match status" value="1"/>
</dbReference>
<dbReference type="OrthoDB" id="9808398at2"/>
<keyword evidence="1 3" id="KW-0378">Hydrolase</keyword>
<evidence type="ECO:0000259" key="2">
    <source>
        <dbReference type="Pfam" id="PF00561"/>
    </source>
</evidence>
<dbReference type="GO" id="GO:0016787">
    <property type="term" value="F:hydrolase activity"/>
    <property type="evidence" value="ECO:0007669"/>
    <property type="project" value="UniProtKB-KW"/>
</dbReference>
<accession>A0A6N6M1W2</accession>
<organism evidence="3 4">
    <name type="scientific">Salibacter halophilus</name>
    <dbReference type="NCBI Taxonomy" id="1803916"/>
    <lineage>
        <taxon>Bacteria</taxon>
        <taxon>Pseudomonadati</taxon>
        <taxon>Bacteroidota</taxon>
        <taxon>Flavobacteriia</taxon>
        <taxon>Flavobacteriales</taxon>
        <taxon>Salibacteraceae</taxon>
        <taxon>Salibacter</taxon>
    </lineage>
</organism>
<dbReference type="PANTHER" id="PTHR46118">
    <property type="entry name" value="PROTEIN ABHD11"/>
    <property type="match status" value="1"/>
</dbReference>
<keyword evidence="4" id="KW-1185">Reference proteome</keyword>
<evidence type="ECO:0000313" key="4">
    <source>
        <dbReference type="Proteomes" id="UP000435357"/>
    </source>
</evidence>
<protein>
    <submittedName>
        <fullName evidence="3">Alpha/beta fold hydrolase</fullName>
    </submittedName>
</protein>
<dbReference type="InterPro" id="IPR029058">
    <property type="entry name" value="AB_hydrolase_fold"/>
</dbReference>
<comment type="caution">
    <text evidence="3">The sequence shown here is derived from an EMBL/GenBank/DDBJ whole genome shotgun (WGS) entry which is preliminary data.</text>
</comment>
<reference evidence="3 4" key="1">
    <citation type="submission" date="2019-09" db="EMBL/GenBank/DDBJ databases">
        <title>Genomes of Cryomorphaceae.</title>
        <authorList>
            <person name="Bowman J.P."/>
        </authorList>
    </citation>
    <scope>NUCLEOTIDE SEQUENCE [LARGE SCALE GENOMIC DNA]</scope>
    <source>
        <strain evidence="3 4">KCTC 52047</strain>
    </source>
</reference>
<evidence type="ECO:0000313" key="3">
    <source>
        <dbReference type="EMBL" id="KAB1062830.1"/>
    </source>
</evidence>
<sequence length="254" mass="29497">MELNFKKYGDSGEPLIIIHGLLGMLDNWSSHARFFKDQGYRVYLVDARNHGRSPWSDEMNYEVMMEDLKEFLDSQSINEAHLLGHSMGGKIVMKFAQNYAYRVKKLIVADISPMSYPVHHELILKSLRNVPLDKIEKRTEADEFLAEYIKVVGIRQFLMKSLHRKKDKTFGWRFNVDAIEANIERMGDAVMDSRYQGKTLFIRGGASDYIKDNQLDELKVSFPNSEIKTIEKAGHWLHAEEPKVFDEYVINFLG</sequence>
<dbReference type="SUPFAM" id="SSF53474">
    <property type="entry name" value="alpha/beta-Hydrolases"/>
    <property type="match status" value="1"/>
</dbReference>